<evidence type="ECO:0000313" key="3">
    <source>
        <dbReference type="Proteomes" id="UP000183982"/>
    </source>
</evidence>
<accession>A0A1M6ICK3</accession>
<evidence type="ECO:0008006" key="4">
    <source>
        <dbReference type="Google" id="ProtNLM"/>
    </source>
</evidence>
<gene>
    <name evidence="2" type="ORF">SAMN05444000_10765</name>
</gene>
<protein>
    <recommendedName>
        <fullName evidence="4">Outer membrane protein beta-barrel domain-containing protein</fullName>
    </recommendedName>
</protein>
<evidence type="ECO:0000256" key="1">
    <source>
        <dbReference type="SAM" id="SignalP"/>
    </source>
</evidence>
<proteinExistence type="predicted"/>
<evidence type="ECO:0000313" key="2">
    <source>
        <dbReference type="EMBL" id="SHJ32143.1"/>
    </source>
</evidence>
<feature type="chain" id="PRO_5012748326" description="Outer membrane protein beta-barrel domain-containing protein" evidence="1">
    <location>
        <begin position="18"/>
        <end position="216"/>
    </location>
</feature>
<dbReference type="AlphaFoldDB" id="A0A1M6ICK3"/>
<sequence>MKRLLFILCLLCSPASAGPWLRAKGGQFLSMSIETAFEGGQTNPYSSVYYEMGLSERWTVGLDAGTDMLGYSSALLFARTSVWQRQGGGRVAAEIALGGVLGSTSGQSFALRPGLSWGRGIGLYQGGWVAVDATYGYKPSDNTSLAKVETTLGLNHGQRIKLMLQATVEKPSGQGTSVSVTPGLAYRFGDEFHLITGVVAYKNRSTALKIGLWREY</sequence>
<name>A0A1M6ICK3_9RHOB</name>
<keyword evidence="1" id="KW-0732">Signal</keyword>
<dbReference type="Proteomes" id="UP000183982">
    <property type="component" value="Unassembled WGS sequence"/>
</dbReference>
<dbReference type="EMBL" id="FQZQ01000007">
    <property type="protein sequence ID" value="SHJ32143.1"/>
    <property type="molecule type" value="Genomic_DNA"/>
</dbReference>
<keyword evidence="3" id="KW-1185">Reference proteome</keyword>
<dbReference type="STRING" id="1470563.SAMN05444000_10765"/>
<organism evidence="2 3">
    <name type="scientific">Shimia gijangensis</name>
    <dbReference type="NCBI Taxonomy" id="1470563"/>
    <lineage>
        <taxon>Bacteria</taxon>
        <taxon>Pseudomonadati</taxon>
        <taxon>Pseudomonadota</taxon>
        <taxon>Alphaproteobacteria</taxon>
        <taxon>Rhodobacterales</taxon>
        <taxon>Roseobacteraceae</taxon>
    </lineage>
</organism>
<reference evidence="3" key="1">
    <citation type="submission" date="2016-11" db="EMBL/GenBank/DDBJ databases">
        <authorList>
            <person name="Varghese N."/>
            <person name="Submissions S."/>
        </authorList>
    </citation>
    <scope>NUCLEOTIDE SEQUENCE [LARGE SCALE GENOMIC DNA]</scope>
    <source>
        <strain evidence="3">DSM 100564</strain>
    </source>
</reference>
<feature type="signal peptide" evidence="1">
    <location>
        <begin position="1"/>
        <end position="17"/>
    </location>
</feature>